<dbReference type="EMBL" id="NQVE01000126">
    <property type="protein sequence ID" value="RAL45830.1"/>
    <property type="molecule type" value="Genomic_DNA"/>
</dbReference>
<accession>A0A328DKP7</accession>
<name>A0A328DKP7_9ASTE</name>
<dbReference type="AlphaFoldDB" id="A0A328DKP7"/>
<comment type="caution">
    <text evidence="1">The sequence shown here is derived from an EMBL/GenBank/DDBJ whole genome shotgun (WGS) entry which is preliminary data.</text>
</comment>
<organism evidence="1 2">
    <name type="scientific">Cuscuta australis</name>
    <dbReference type="NCBI Taxonomy" id="267555"/>
    <lineage>
        <taxon>Eukaryota</taxon>
        <taxon>Viridiplantae</taxon>
        <taxon>Streptophyta</taxon>
        <taxon>Embryophyta</taxon>
        <taxon>Tracheophyta</taxon>
        <taxon>Spermatophyta</taxon>
        <taxon>Magnoliopsida</taxon>
        <taxon>eudicotyledons</taxon>
        <taxon>Gunneridae</taxon>
        <taxon>Pentapetalae</taxon>
        <taxon>asterids</taxon>
        <taxon>lamiids</taxon>
        <taxon>Solanales</taxon>
        <taxon>Convolvulaceae</taxon>
        <taxon>Cuscuteae</taxon>
        <taxon>Cuscuta</taxon>
        <taxon>Cuscuta subgen. Grammica</taxon>
        <taxon>Cuscuta sect. Cleistogrammica</taxon>
    </lineage>
</organism>
<keyword evidence="2" id="KW-1185">Reference proteome</keyword>
<dbReference type="Proteomes" id="UP000249390">
    <property type="component" value="Unassembled WGS sequence"/>
</dbReference>
<gene>
    <name evidence="1" type="ORF">DM860_018165</name>
</gene>
<proteinExistence type="predicted"/>
<evidence type="ECO:0000313" key="2">
    <source>
        <dbReference type="Proteomes" id="UP000249390"/>
    </source>
</evidence>
<protein>
    <submittedName>
        <fullName evidence="1">Uncharacterized protein</fullName>
    </submittedName>
</protein>
<reference evidence="1 2" key="1">
    <citation type="submission" date="2018-06" db="EMBL/GenBank/DDBJ databases">
        <title>The Genome of Cuscuta australis (Dodder) Provides Insight into the Evolution of Plant Parasitism.</title>
        <authorList>
            <person name="Liu H."/>
        </authorList>
    </citation>
    <scope>NUCLEOTIDE SEQUENCE [LARGE SCALE GENOMIC DNA]</scope>
    <source>
        <strain evidence="2">cv. Yunnan</strain>
        <tissue evidence="1">Vines</tissue>
    </source>
</reference>
<sequence>MTGTTMASNPNSRILCTKLADFERGSAAVAIMVQAVHVYEVASFGRSEESMEVIFYDDEGSFSFSSLL</sequence>
<evidence type="ECO:0000313" key="1">
    <source>
        <dbReference type="EMBL" id="RAL45830.1"/>
    </source>
</evidence>